<feature type="region of interest" description="Disordered" evidence="14">
    <location>
        <begin position="77"/>
        <end position="109"/>
    </location>
</feature>
<keyword evidence="4" id="KW-0813">Transport</keyword>
<evidence type="ECO:0000256" key="3">
    <source>
        <dbReference type="ARBA" id="ARBA00014919"/>
    </source>
</evidence>
<dbReference type="GO" id="GO:0044781">
    <property type="term" value="P:bacterial-type flagellum organization"/>
    <property type="evidence" value="ECO:0007669"/>
    <property type="project" value="UniProtKB-UniRule"/>
</dbReference>
<keyword evidence="5" id="KW-1003">Cell membrane</keyword>
<keyword evidence="17" id="KW-0969">Cilium</keyword>
<gene>
    <name evidence="17" type="ordered locus">Fbal_1050</name>
</gene>
<keyword evidence="6" id="KW-0547">Nucleotide-binding</keyword>
<feature type="domain" description="SRP54-type proteins GTP-binding" evidence="16">
    <location>
        <begin position="271"/>
        <end position="464"/>
    </location>
</feature>
<keyword evidence="10" id="KW-0472">Membrane</keyword>
<organism evidence="17 18">
    <name type="scientific">Ferrimonas balearica (strain DSM 9799 / CCM 4581 / KCTC 23876 / PAT)</name>
    <dbReference type="NCBI Taxonomy" id="550540"/>
    <lineage>
        <taxon>Bacteria</taxon>
        <taxon>Pseudomonadati</taxon>
        <taxon>Pseudomonadota</taxon>
        <taxon>Gammaproteobacteria</taxon>
        <taxon>Alteromonadales</taxon>
        <taxon>Ferrimonadaceae</taxon>
        <taxon>Ferrimonas</taxon>
    </lineage>
</organism>
<feature type="region of interest" description="Disordered" evidence="14">
    <location>
        <begin position="123"/>
        <end position="179"/>
    </location>
</feature>
<feature type="compositionally biased region" description="Basic and acidic residues" evidence="14">
    <location>
        <begin position="123"/>
        <end position="132"/>
    </location>
</feature>
<dbReference type="HOGENOM" id="CLU_009301_11_5_6"/>
<dbReference type="EMBL" id="CP002209">
    <property type="protein sequence ID" value="ADN75259.1"/>
    <property type="molecule type" value="Genomic_DNA"/>
</dbReference>
<feature type="compositionally biased region" description="Polar residues" evidence="14">
    <location>
        <begin position="164"/>
        <end position="179"/>
    </location>
</feature>
<feature type="compositionally biased region" description="Low complexity" evidence="14">
    <location>
        <begin position="97"/>
        <end position="109"/>
    </location>
</feature>
<dbReference type="GO" id="GO:0005047">
    <property type="term" value="F:signal recognition particle binding"/>
    <property type="evidence" value="ECO:0007669"/>
    <property type="project" value="TreeGrafter"/>
</dbReference>
<keyword evidence="8" id="KW-0653">Protein transport</keyword>
<evidence type="ECO:0000259" key="15">
    <source>
        <dbReference type="SMART" id="SM00382"/>
    </source>
</evidence>
<dbReference type="InterPro" id="IPR020006">
    <property type="entry name" value="FlhF"/>
</dbReference>
<evidence type="ECO:0000259" key="16">
    <source>
        <dbReference type="SMART" id="SM00962"/>
    </source>
</evidence>
<dbReference type="PANTHER" id="PTHR43134">
    <property type="entry name" value="SIGNAL RECOGNITION PARTICLE RECEPTOR SUBUNIT ALPHA"/>
    <property type="match status" value="1"/>
</dbReference>
<evidence type="ECO:0000256" key="5">
    <source>
        <dbReference type="ARBA" id="ARBA00022475"/>
    </source>
</evidence>
<keyword evidence="17" id="KW-0282">Flagellum</keyword>
<feature type="domain" description="AAA+ ATPase" evidence="15">
    <location>
        <begin position="270"/>
        <end position="408"/>
    </location>
</feature>
<keyword evidence="9" id="KW-0342">GTP-binding</keyword>
<evidence type="ECO:0000256" key="1">
    <source>
        <dbReference type="ARBA" id="ARBA00004413"/>
    </source>
</evidence>
<keyword evidence="11" id="KW-1006">Bacterial flagellum protein export</keyword>
<dbReference type="Gene3D" id="3.40.50.300">
    <property type="entry name" value="P-loop containing nucleotide triphosphate hydrolases"/>
    <property type="match status" value="1"/>
</dbReference>
<dbReference type="SMART" id="SM00962">
    <property type="entry name" value="SRP54"/>
    <property type="match status" value="1"/>
</dbReference>
<evidence type="ECO:0000256" key="2">
    <source>
        <dbReference type="ARBA" id="ARBA00008531"/>
    </source>
</evidence>
<dbReference type="InterPro" id="IPR047040">
    <property type="entry name" value="FlhF__GTPase_dom"/>
</dbReference>
<evidence type="ECO:0000256" key="4">
    <source>
        <dbReference type="ARBA" id="ARBA00022448"/>
    </source>
</evidence>
<dbReference type="RefSeq" id="WP_013344565.1">
    <property type="nucleotide sequence ID" value="NC_014541.1"/>
</dbReference>
<dbReference type="InterPro" id="IPR003593">
    <property type="entry name" value="AAA+_ATPase"/>
</dbReference>
<evidence type="ECO:0000256" key="12">
    <source>
        <dbReference type="ARBA" id="ARBA00025337"/>
    </source>
</evidence>
<dbReference type="GO" id="GO:0006614">
    <property type="term" value="P:SRP-dependent cotranslational protein targeting to membrane"/>
    <property type="evidence" value="ECO:0007669"/>
    <property type="project" value="UniProtKB-UniRule"/>
</dbReference>
<dbReference type="GO" id="GO:0003924">
    <property type="term" value="F:GTPase activity"/>
    <property type="evidence" value="ECO:0007669"/>
    <property type="project" value="UniProtKB-UniRule"/>
</dbReference>
<dbReference type="KEGG" id="fbl:Fbal_1050"/>
<dbReference type="Gene3D" id="1.20.120.1380">
    <property type="entry name" value="Flagellar FlhF biosynthesis protein, N domain"/>
    <property type="match status" value="1"/>
</dbReference>
<comment type="subcellular location">
    <subcellularLocation>
        <location evidence="1">Cell membrane</location>
        <topology evidence="1">Peripheral membrane protein</topology>
        <orientation evidence="1">Cytoplasmic side</orientation>
    </subcellularLocation>
</comment>
<comment type="function">
    <text evidence="12">Necessary for flagellar biosynthesis. May be involved in translocation of the flagellum.</text>
</comment>
<dbReference type="GO" id="GO:0005886">
    <property type="term" value="C:plasma membrane"/>
    <property type="evidence" value="ECO:0007669"/>
    <property type="project" value="UniProtKB-SubCell"/>
</dbReference>
<evidence type="ECO:0000313" key="17">
    <source>
        <dbReference type="EMBL" id="ADN75259.1"/>
    </source>
</evidence>
<evidence type="ECO:0000256" key="11">
    <source>
        <dbReference type="ARBA" id="ARBA00023225"/>
    </source>
</evidence>
<dbReference type="Pfam" id="PF00448">
    <property type="entry name" value="SRP54"/>
    <property type="match status" value="1"/>
</dbReference>
<dbReference type="eggNOG" id="COG1419">
    <property type="taxonomic scope" value="Bacteria"/>
</dbReference>
<reference evidence="17 18" key="1">
    <citation type="journal article" date="2010" name="Stand. Genomic Sci.">
        <title>Complete genome sequence of Ferrimonas balearica type strain (PAT).</title>
        <authorList>
            <person name="Nolan M."/>
            <person name="Sikorski J."/>
            <person name="Davenport K."/>
            <person name="Lucas S."/>
            <person name="Glavina Del Rio T."/>
            <person name="Tice H."/>
            <person name="Cheng J."/>
            <person name="Goodwin L."/>
            <person name="Pitluck S."/>
            <person name="Liolios K."/>
            <person name="Ivanova N."/>
            <person name="Mavromatis K."/>
            <person name="Ovchinnikova G."/>
            <person name="Pati A."/>
            <person name="Chen A."/>
            <person name="Palaniappan K."/>
            <person name="Land M."/>
            <person name="Hauser L."/>
            <person name="Chang Y."/>
            <person name="Jeffries C."/>
            <person name="Tapia R."/>
            <person name="Brettin T."/>
            <person name="Detter J."/>
            <person name="Han C."/>
            <person name="Yasawong M."/>
            <person name="Rohde M."/>
            <person name="Tindall B."/>
            <person name="Goker M."/>
            <person name="Woyke T."/>
            <person name="Bristow J."/>
            <person name="Eisen J."/>
            <person name="Markowitz V."/>
            <person name="Hugenholtz P."/>
            <person name="Kyrpides N."/>
            <person name="Klenk H."/>
            <person name="Lapidus A."/>
        </authorList>
    </citation>
    <scope>NUCLEOTIDE SEQUENCE [LARGE SCALE GENOMIC DNA]</scope>
    <source>
        <strain evidence="18">DSM 9799 / CCM 4581 / KCTC 23876 / PAT</strain>
    </source>
</reference>
<keyword evidence="18" id="KW-1185">Reference proteome</keyword>
<sequence>MKIKRFFAKDMRAALAEVKETLGPDAVIMSNKRVTGGVEIVAAVDFEQRNASPSAENPAPAEADAFSALAGRSLNDDRVSLSAGSSNPASPAVAPRPNAMPSTPTSAPAADADNLRALLERQQERRQQKEARAMLSKQEQALPKWAQRAFDTPKPEAAAARPATPSQPQPTRRAPTASSDELNAMKAEMASIRQLLQHQVSSLMQQDRARTEPVRAMLTEQLRELGFHKEMAEHFSQLVPDEAEIHDAIEYLPELVARSLVTGNESMLNDGGVIALVGPTGVGKTTTIAKLAARFVARYGINQVALVTTDNYRIGAQEQLATFGKIMGCPVRSAASVEELESVIYQLRSRRLILIDTAGMGQRDMRLVEQLDQLTRSTRLPIKPYLVLSATAQYRVLKETVERFRQIDLAGCILTKLDEAHNIGEALSVLIQNRLPVCYLTDGQRVPEDLRTADPRYLAQRALAEEGGVQTSSASMQQQNVAGLYE</sequence>
<dbReference type="SUPFAM" id="SSF52540">
    <property type="entry name" value="P-loop containing nucleoside triphosphate hydrolases"/>
    <property type="match status" value="1"/>
</dbReference>
<proteinExistence type="inferred from homology"/>
<evidence type="ECO:0000256" key="6">
    <source>
        <dbReference type="ARBA" id="ARBA00022741"/>
    </source>
</evidence>
<dbReference type="AlphaFoldDB" id="E1SUR8"/>
<evidence type="ECO:0000256" key="7">
    <source>
        <dbReference type="ARBA" id="ARBA00022795"/>
    </source>
</evidence>
<dbReference type="CDD" id="cd17873">
    <property type="entry name" value="FlhF"/>
    <property type="match status" value="1"/>
</dbReference>
<dbReference type="OrthoDB" id="9778554at2"/>
<dbReference type="GeneID" id="67181295"/>
<evidence type="ECO:0000256" key="9">
    <source>
        <dbReference type="ARBA" id="ARBA00023134"/>
    </source>
</evidence>
<dbReference type="GO" id="GO:0015031">
    <property type="term" value="P:protein transport"/>
    <property type="evidence" value="ECO:0007669"/>
    <property type="project" value="UniProtKB-KW"/>
</dbReference>
<dbReference type="PANTHER" id="PTHR43134:SF3">
    <property type="entry name" value="FLAGELLAR BIOSYNTHESIS PROTEIN FLHF"/>
    <property type="match status" value="1"/>
</dbReference>
<dbReference type="Proteomes" id="UP000006683">
    <property type="component" value="Chromosome"/>
</dbReference>
<dbReference type="InterPro" id="IPR000897">
    <property type="entry name" value="SRP54_GTPase_dom"/>
</dbReference>
<dbReference type="STRING" id="550540.Fbal_1050"/>
<evidence type="ECO:0000256" key="8">
    <source>
        <dbReference type="ARBA" id="ARBA00022927"/>
    </source>
</evidence>
<comment type="similarity">
    <text evidence="2">Belongs to the GTP-binding SRP family.</text>
</comment>
<keyword evidence="7" id="KW-1005">Bacterial flagellum biogenesis</keyword>
<accession>E1SUR8</accession>
<name>E1SUR8_FERBD</name>
<evidence type="ECO:0000256" key="10">
    <source>
        <dbReference type="ARBA" id="ARBA00023136"/>
    </source>
</evidence>
<dbReference type="InterPro" id="IPR027417">
    <property type="entry name" value="P-loop_NTPase"/>
</dbReference>
<evidence type="ECO:0000256" key="14">
    <source>
        <dbReference type="SAM" id="MobiDB-lite"/>
    </source>
</evidence>
<evidence type="ECO:0000313" key="18">
    <source>
        <dbReference type="Proteomes" id="UP000006683"/>
    </source>
</evidence>
<dbReference type="GO" id="GO:0005525">
    <property type="term" value="F:GTP binding"/>
    <property type="evidence" value="ECO:0007669"/>
    <property type="project" value="UniProtKB-UniRule"/>
</dbReference>
<keyword evidence="17" id="KW-0966">Cell projection</keyword>
<dbReference type="SMART" id="SM00382">
    <property type="entry name" value="AAA"/>
    <property type="match status" value="1"/>
</dbReference>
<dbReference type="NCBIfam" id="TIGR03499">
    <property type="entry name" value="FlhF"/>
    <property type="match status" value="1"/>
</dbReference>
<evidence type="ECO:0000256" key="13">
    <source>
        <dbReference type="NCBIfam" id="TIGR03499"/>
    </source>
</evidence>
<dbReference type="FunFam" id="3.40.50.300:FF:000695">
    <property type="entry name" value="Flagellar biosynthesis regulator FlhF"/>
    <property type="match status" value="1"/>
</dbReference>
<protein>
    <recommendedName>
        <fullName evidence="3 13">Flagellar biosynthesis protein FlhF</fullName>
    </recommendedName>
</protein>